<accession>A0A417YLM6</accession>
<dbReference type="EMBL" id="QWEH01000002">
    <property type="protein sequence ID" value="RHW34213.1"/>
    <property type="molecule type" value="Genomic_DNA"/>
</dbReference>
<dbReference type="AlphaFoldDB" id="A0A417YLM6"/>
<reference evidence="1 2" key="1">
    <citation type="journal article" date="2007" name="Int. J. Syst. Evol. Microbiol.">
        <title>Oceanobacillus profundus sp. nov., isolated from a deep-sea sediment core.</title>
        <authorList>
            <person name="Kim Y.G."/>
            <person name="Choi D.H."/>
            <person name="Hyun S."/>
            <person name="Cho B.C."/>
        </authorList>
    </citation>
    <scope>NUCLEOTIDE SEQUENCE [LARGE SCALE GENOMIC DNA]</scope>
    <source>
        <strain evidence="1 2">DSM 18246</strain>
    </source>
</reference>
<organism evidence="1 2">
    <name type="scientific">Oceanobacillus profundus</name>
    <dbReference type="NCBI Taxonomy" id="372463"/>
    <lineage>
        <taxon>Bacteria</taxon>
        <taxon>Bacillati</taxon>
        <taxon>Bacillota</taxon>
        <taxon>Bacilli</taxon>
        <taxon>Bacillales</taxon>
        <taxon>Bacillaceae</taxon>
        <taxon>Oceanobacillus</taxon>
    </lineage>
</organism>
<dbReference type="RefSeq" id="WP_095310002.1">
    <property type="nucleotide sequence ID" value="NZ_JAMAWL010000022.1"/>
</dbReference>
<evidence type="ECO:0000313" key="1">
    <source>
        <dbReference type="EMBL" id="RHW34213.1"/>
    </source>
</evidence>
<comment type="caution">
    <text evidence="1">The sequence shown here is derived from an EMBL/GenBank/DDBJ whole genome shotgun (WGS) entry which is preliminary data.</text>
</comment>
<protein>
    <submittedName>
        <fullName evidence="1">Uncharacterized protein</fullName>
    </submittedName>
</protein>
<dbReference type="OrthoDB" id="160199at2"/>
<gene>
    <name evidence="1" type="ORF">D1B32_03300</name>
</gene>
<proteinExistence type="predicted"/>
<name>A0A417YLM6_9BACI</name>
<sequence length="113" mass="13411">MKSKRVCVTITEKMVERYEAIFGKQKQLPPTFPMLFYKYIEVPWKYEAEPIHRKQKCVCHSQLMIGESYECEVLLDRKVRRGMNTFYTQTLVGFDLEGKESFRCVSELIVRSS</sequence>
<keyword evidence="2" id="KW-1185">Reference proteome</keyword>
<evidence type="ECO:0000313" key="2">
    <source>
        <dbReference type="Proteomes" id="UP000285456"/>
    </source>
</evidence>
<dbReference type="Proteomes" id="UP000285456">
    <property type="component" value="Unassembled WGS sequence"/>
</dbReference>